<gene>
    <name evidence="2" type="ORF">D4764_13G0007760</name>
</gene>
<organism evidence="2 3">
    <name type="scientific">Takifugu flavidus</name>
    <name type="common">sansaifugu</name>
    <dbReference type="NCBI Taxonomy" id="433684"/>
    <lineage>
        <taxon>Eukaryota</taxon>
        <taxon>Metazoa</taxon>
        <taxon>Chordata</taxon>
        <taxon>Craniata</taxon>
        <taxon>Vertebrata</taxon>
        <taxon>Euteleostomi</taxon>
        <taxon>Actinopterygii</taxon>
        <taxon>Neopterygii</taxon>
        <taxon>Teleostei</taxon>
        <taxon>Neoteleostei</taxon>
        <taxon>Acanthomorphata</taxon>
        <taxon>Eupercaria</taxon>
        <taxon>Tetraodontiformes</taxon>
        <taxon>Tetradontoidea</taxon>
        <taxon>Tetraodontidae</taxon>
        <taxon>Takifugu</taxon>
    </lineage>
</organism>
<keyword evidence="3" id="KW-1185">Reference proteome</keyword>
<accession>A0A5C6P8H7</accession>
<protein>
    <submittedName>
        <fullName evidence="2">Uncharacterized protein</fullName>
    </submittedName>
</protein>
<dbReference type="Proteomes" id="UP000324091">
    <property type="component" value="Chromosome 13"/>
</dbReference>
<name>A0A5C6P8H7_9TELE</name>
<dbReference type="EMBL" id="RHFK02000005">
    <property type="protein sequence ID" value="TWW76114.1"/>
    <property type="molecule type" value="Genomic_DNA"/>
</dbReference>
<sequence length="79" mass="8862">MAAREVKSQRRLLSRMAAMKEQQITEEKPLLPEQRGPDSDAVSPNVLTPFVFSGGANPCELCWCTCPREMVLRICHDGM</sequence>
<evidence type="ECO:0000313" key="3">
    <source>
        <dbReference type="Proteomes" id="UP000324091"/>
    </source>
</evidence>
<proteinExistence type="predicted"/>
<feature type="region of interest" description="Disordered" evidence="1">
    <location>
        <begin position="23"/>
        <end position="42"/>
    </location>
</feature>
<comment type="caution">
    <text evidence="2">The sequence shown here is derived from an EMBL/GenBank/DDBJ whole genome shotgun (WGS) entry which is preliminary data.</text>
</comment>
<reference evidence="2 3" key="1">
    <citation type="submission" date="2019-04" db="EMBL/GenBank/DDBJ databases">
        <title>Chromosome genome assembly for Takifugu flavidus.</title>
        <authorList>
            <person name="Xiao S."/>
        </authorList>
    </citation>
    <scope>NUCLEOTIDE SEQUENCE [LARGE SCALE GENOMIC DNA]</scope>
    <source>
        <strain evidence="2">HTHZ2018</strain>
        <tissue evidence="2">Muscle</tissue>
    </source>
</reference>
<feature type="compositionally biased region" description="Basic and acidic residues" evidence="1">
    <location>
        <begin position="23"/>
        <end position="38"/>
    </location>
</feature>
<evidence type="ECO:0000313" key="2">
    <source>
        <dbReference type="EMBL" id="TWW76114.1"/>
    </source>
</evidence>
<evidence type="ECO:0000256" key="1">
    <source>
        <dbReference type="SAM" id="MobiDB-lite"/>
    </source>
</evidence>
<dbReference type="AlphaFoldDB" id="A0A5C6P8H7"/>